<gene>
    <name evidence="2" type="primary">SIVA1</name>
</gene>
<dbReference type="STRING" id="38654.A0A1U8DJY3"/>
<dbReference type="Pfam" id="PF05458">
    <property type="entry name" value="Siva"/>
    <property type="match status" value="1"/>
</dbReference>
<dbReference type="GeneID" id="106722985"/>
<keyword evidence="1" id="KW-1185">Reference proteome</keyword>
<dbReference type="Proteomes" id="UP000189705">
    <property type="component" value="Unplaced"/>
</dbReference>
<proteinExistence type="predicted"/>
<reference evidence="2" key="1">
    <citation type="submission" date="2025-08" db="UniProtKB">
        <authorList>
            <consortium name="RefSeq"/>
        </authorList>
    </citation>
    <scope>IDENTIFICATION</scope>
</reference>
<sequence>MTRGKMQLYQVETIYSYVMSKPPSTNPSSNLHKPSVSPDATQIKQLGLHRHEAEARREESLEMLLLLLLLQLEHQRAEQPAPPMGVSKACSSCVRTVDIKEVCTQCDHLICQHCSKLCSCCNTVICSMCCTIDYSDVGDQVLCSGCSMFEV</sequence>
<dbReference type="CTD" id="10572"/>
<name>A0A1U8DJY3_ALLSI</name>
<evidence type="ECO:0000313" key="2">
    <source>
        <dbReference type="RefSeq" id="XP_014381558.2"/>
    </source>
</evidence>
<dbReference type="RefSeq" id="XP_014381558.2">
    <property type="nucleotide sequence ID" value="XM_014526072.2"/>
</dbReference>
<dbReference type="PANTHER" id="PTHR14365:SF1">
    <property type="entry name" value="APOPTOSIS REGULATORY PROTEIN SIVA"/>
    <property type="match status" value="1"/>
</dbReference>
<evidence type="ECO:0000313" key="1">
    <source>
        <dbReference type="Proteomes" id="UP000189705"/>
    </source>
</evidence>
<accession>A0A1U8DJY3</accession>
<dbReference type="InParanoid" id="A0A1U8DJY3"/>
<dbReference type="KEGG" id="asn:106722985"/>
<organism evidence="1 2">
    <name type="scientific">Alligator sinensis</name>
    <name type="common">Chinese alligator</name>
    <dbReference type="NCBI Taxonomy" id="38654"/>
    <lineage>
        <taxon>Eukaryota</taxon>
        <taxon>Metazoa</taxon>
        <taxon>Chordata</taxon>
        <taxon>Craniata</taxon>
        <taxon>Vertebrata</taxon>
        <taxon>Euteleostomi</taxon>
        <taxon>Archelosauria</taxon>
        <taxon>Archosauria</taxon>
        <taxon>Crocodylia</taxon>
        <taxon>Alligatoridae</taxon>
        <taxon>Alligatorinae</taxon>
        <taxon>Alligator</taxon>
    </lineage>
</organism>
<dbReference type="GO" id="GO:0005175">
    <property type="term" value="F:CD27 receptor binding"/>
    <property type="evidence" value="ECO:0007669"/>
    <property type="project" value="TreeGrafter"/>
</dbReference>
<dbReference type="AlphaFoldDB" id="A0A1U8DJY3"/>
<dbReference type="PANTHER" id="PTHR14365">
    <property type="entry name" value="APOPTOSIS REGULATORY PROTEIN SIVA"/>
    <property type="match status" value="1"/>
</dbReference>
<dbReference type="GO" id="GO:0097191">
    <property type="term" value="P:extrinsic apoptotic signaling pathway"/>
    <property type="evidence" value="ECO:0007669"/>
    <property type="project" value="TreeGrafter"/>
</dbReference>
<protein>
    <submittedName>
        <fullName evidence="2">Apoptosis regulatory protein Siva</fullName>
    </submittedName>
</protein>
<dbReference type="InterPro" id="IPR022773">
    <property type="entry name" value="Siva"/>
</dbReference>